<dbReference type="GO" id="GO:0015031">
    <property type="term" value="P:protein transport"/>
    <property type="evidence" value="ECO:0007669"/>
    <property type="project" value="UniProtKB-KW"/>
</dbReference>
<dbReference type="GO" id="GO:0022857">
    <property type="term" value="F:transmembrane transporter activity"/>
    <property type="evidence" value="ECO:0007669"/>
    <property type="project" value="InterPro"/>
</dbReference>
<name>A0A150R0G5_SORCE</name>
<organism evidence="9 10">
    <name type="scientific">Sorangium cellulosum</name>
    <name type="common">Polyangium cellulosum</name>
    <dbReference type="NCBI Taxonomy" id="56"/>
    <lineage>
        <taxon>Bacteria</taxon>
        <taxon>Pseudomonadati</taxon>
        <taxon>Myxococcota</taxon>
        <taxon>Polyangia</taxon>
        <taxon>Polyangiales</taxon>
        <taxon>Polyangiaceae</taxon>
        <taxon>Sorangium</taxon>
    </lineage>
</organism>
<keyword evidence="7" id="KW-0813">Transport</keyword>
<keyword evidence="5 8" id="KW-1133">Transmembrane helix</keyword>
<accession>A0A150R0G5</accession>
<evidence type="ECO:0000256" key="1">
    <source>
        <dbReference type="ARBA" id="ARBA00004162"/>
    </source>
</evidence>
<comment type="subcellular location">
    <subcellularLocation>
        <location evidence="1">Cell membrane</location>
        <topology evidence="1">Single-pass membrane protein</topology>
    </subcellularLocation>
    <subcellularLocation>
        <location evidence="7">Cell membrane</location>
        <topology evidence="7">Single-pass type II membrane protein</topology>
    </subcellularLocation>
</comment>
<comment type="similarity">
    <text evidence="2 7">Belongs to the ExbD/TolR family.</text>
</comment>
<dbReference type="EMBL" id="JEMA01000172">
    <property type="protein sequence ID" value="KYF73713.1"/>
    <property type="molecule type" value="Genomic_DNA"/>
</dbReference>
<evidence type="ECO:0000256" key="5">
    <source>
        <dbReference type="ARBA" id="ARBA00022989"/>
    </source>
</evidence>
<protein>
    <submittedName>
        <fullName evidence="9">Adventurous gliding motility protein AglS</fullName>
    </submittedName>
</protein>
<dbReference type="Pfam" id="PF02472">
    <property type="entry name" value="ExbD"/>
    <property type="match status" value="1"/>
</dbReference>
<evidence type="ECO:0000256" key="7">
    <source>
        <dbReference type="RuleBase" id="RU003879"/>
    </source>
</evidence>
<keyword evidence="4 7" id="KW-0812">Transmembrane</keyword>
<evidence type="ECO:0000256" key="6">
    <source>
        <dbReference type="ARBA" id="ARBA00023136"/>
    </source>
</evidence>
<evidence type="ECO:0000313" key="9">
    <source>
        <dbReference type="EMBL" id="KYF73713.1"/>
    </source>
</evidence>
<evidence type="ECO:0000313" key="10">
    <source>
        <dbReference type="Proteomes" id="UP000075260"/>
    </source>
</evidence>
<keyword evidence="6 8" id="KW-0472">Membrane</keyword>
<dbReference type="InterPro" id="IPR003400">
    <property type="entry name" value="ExbD"/>
</dbReference>
<reference evidence="9 10" key="1">
    <citation type="submission" date="2014-02" db="EMBL/GenBank/DDBJ databases">
        <title>The small core and large imbalanced accessory genome model reveals a collaborative survival strategy of Sorangium cellulosum strains in nature.</title>
        <authorList>
            <person name="Han K."/>
            <person name="Peng R."/>
            <person name="Blom J."/>
            <person name="Li Y.-Z."/>
        </authorList>
    </citation>
    <scope>NUCLEOTIDE SEQUENCE [LARGE SCALE GENOMIC DNA]</scope>
    <source>
        <strain evidence="9 10">So0008-312</strain>
    </source>
</reference>
<dbReference type="GO" id="GO:0005886">
    <property type="term" value="C:plasma membrane"/>
    <property type="evidence" value="ECO:0007669"/>
    <property type="project" value="UniProtKB-SubCell"/>
</dbReference>
<gene>
    <name evidence="9" type="ORF">BE15_18730</name>
</gene>
<evidence type="ECO:0000256" key="4">
    <source>
        <dbReference type="ARBA" id="ARBA00022692"/>
    </source>
</evidence>
<evidence type="ECO:0000256" key="3">
    <source>
        <dbReference type="ARBA" id="ARBA00022475"/>
    </source>
</evidence>
<dbReference type="OrthoDB" id="5507249at2"/>
<keyword evidence="3" id="KW-1003">Cell membrane</keyword>
<feature type="transmembrane region" description="Helical" evidence="8">
    <location>
        <begin position="47"/>
        <end position="69"/>
    </location>
</feature>
<dbReference type="AlphaFoldDB" id="A0A150R0G5"/>
<sequence length="193" mass="21308">MDRFNPKHHKNPHAHVIHQPGRRLMKGVPLRFVWNKVSGHGARSPNAGLNLVSFIDFLIVTVIFLLMSFSASGEIAVDKNVKLPKAENVDDIIDAPMVAVNGNQILVDGALAGSTRAIEELGRLQKIDELFNLLKNKRELWKQVQPNKPFPGVCILQVDQNVPALVVKSVFQTAAFAGYPNVSFMVGKLPKSQ</sequence>
<dbReference type="Proteomes" id="UP000075260">
    <property type="component" value="Unassembled WGS sequence"/>
</dbReference>
<comment type="caution">
    <text evidence="9">The sequence shown here is derived from an EMBL/GenBank/DDBJ whole genome shotgun (WGS) entry which is preliminary data.</text>
</comment>
<keyword evidence="7" id="KW-0653">Protein transport</keyword>
<proteinExistence type="inferred from homology"/>
<evidence type="ECO:0000256" key="8">
    <source>
        <dbReference type="SAM" id="Phobius"/>
    </source>
</evidence>
<evidence type="ECO:0000256" key="2">
    <source>
        <dbReference type="ARBA" id="ARBA00005811"/>
    </source>
</evidence>
<dbReference type="RefSeq" id="WP_061605612.1">
    <property type="nucleotide sequence ID" value="NZ_CP162579.1"/>
</dbReference>